<sequence>MNDRRLANDLNQFYCRFEDKEFNPDTILHDTSQQLQEQDFKYFGQDMVMGSLVNDLKDLELNGITLSDGKKRPDSSHTTGELPVRTVGWRPSSGDLH</sequence>
<dbReference type="Proteomes" id="UP001219934">
    <property type="component" value="Unassembled WGS sequence"/>
</dbReference>
<organism evidence="2 3">
    <name type="scientific">Pogonophryne albipinna</name>
    <dbReference type="NCBI Taxonomy" id="1090488"/>
    <lineage>
        <taxon>Eukaryota</taxon>
        <taxon>Metazoa</taxon>
        <taxon>Chordata</taxon>
        <taxon>Craniata</taxon>
        <taxon>Vertebrata</taxon>
        <taxon>Euteleostomi</taxon>
        <taxon>Actinopterygii</taxon>
        <taxon>Neopterygii</taxon>
        <taxon>Teleostei</taxon>
        <taxon>Neoteleostei</taxon>
        <taxon>Acanthomorphata</taxon>
        <taxon>Eupercaria</taxon>
        <taxon>Perciformes</taxon>
        <taxon>Notothenioidei</taxon>
        <taxon>Pogonophryne</taxon>
    </lineage>
</organism>
<accession>A0AAD6FNJ0</accession>
<dbReference type="EMBL" id="JAPTMU010000006">
    <property type="protein sequence ID" value="KAJ4941918.1"/>
    <property type="molecule type" value="Genomic_DNA"/>
</dbReference>
<feature type="region of interest" description="Disordered" evidence="1">
    <location>
        <begin position="66"/>
        <end position="97"/>
    </location>
</feature>
<reference evidence="2" key="1">
    <citation type="submission" date="2022-11" db="EMBL/GenBank/DDBJ databases">
        <title>Chromosome-level genome of Pogonophryne albipinna.</title>
        <authorList>
            <person name="Jo E."/>
        </authorList>
    </citation>
    <scope>NUCLEOTIDE SEQUENCE</scope>
    <source>
        <strain evidence="2">SGF0006</strain>
        <tissue evidence="2">Muscle</tissue>
    </source>
</reference>
<comment type="caution">
    <text evidence="2">The sequence shown here is derived from an EMBL/GenBank/DDBJ whole genome shotgun (WGS) entry which is preliminary data.</text>
</comment>
<name>A0AAD6FNJ0_9TELE</name>
<gene>
    <name evidence="2" type="ORF">JOQ06_011790</name>
</gene>
<evidence type="ECO:0000313" key="2">
    <source>
        <dbReference type="EMBL" id="KAJ4941918.1"/>
    </source>
</evidence>
<proteinExistence type="predicted"/>
<keyword evidence="3" id="KW-1185">Reference proteome</keyword>
<evidence type="ECO:0000256" key="1">
    <source>
        <dbReference type="SAM" id="MobiDB-lite"/>
    </source>
</evidence>
<feature type="non-terminal residue" evidence="2">
    <location>
        <position position="97"/>
    </location>
</feature>
<evidence type="ECO:0000313" key="3">
    <source>
        <dbReference type="Proteomes" id="UP001219934"/>
    </source>
</evidence>
<dbReference type="AlphaFoldDB" id="A0AAD6FNJ0"/>
<protein>
    <submittedName>
        <fullName evidence="2">Uncharacterized protein</fullName>
    </submittedName>
</protein>